<keyword evidence="3" id="KW-1185">Reference proteome</keyword>
<organism evidence="2 3">
    <name type="scientific">Hyaloperonospora arabidopsidis (strain Emoy2)</name>
    <name type="common">Downy mildew agent</name>
    <name type="synonym">Peronospora arabidopsidis</name>
    <dbReference type="NCBI Taxonomy" id="559515"/>
    <lineage>
        <taxon>Eukaryota</taxon>
        <taxon>Sar</taxon>
        <taxon>Stramenopiles</taxon>
        <taxon>Oomycota</taxon>
        <taxon>Peronosporomycetes</taxon>
        <taxon>Peronosporales</taxon>
        <taxon>Peronosporaceae</taxon>
        <taxon>Hyaloperonospora</taxon>
    </lineage>
</organism>
<feature type="compositionally biased region" description="Basic residues" evidence="1">
    <location>
        <begin position="45"/>
        <end position="57"/>
    </location>
</feature>
<evidence type="ECO:0000313" key="2">
    <source>
        <dbReference type="EnsemblProtists" id="HpaP812998"/>
    </source>
</evidence>
<evidence type="ECO:0000256" key="1">
    <source>
        <dbReference type="SAM" id="MobiDB-lite"/>
    </source>
</evidence>
<sequence>ELPLLVTSTGYASRSLQEGDNGGHLRDNDYDYDSDLEPFDEERKAKHKTRSKRKGKSKSFFGFVKKSRKNDDEEEVDTFDETEAPTTEPSNDLTESIN</sequence>
<reference evidence="3" key="1">
    <citation type="journal article" date="2010" name="Science">
        <title>Signatures of adaptation to obligate biotrophy in the Hyaloperonospora arabidopsidis genome.</title>
        <authorList>
            <person name="Baxter L."/>
            <person name="Tripathy S."/>
            <person name="Ishaque N."/>
            <person name="Boot N."/>
            <person name="Cabral A."/>
            <person name="Kemen E."/>
            <person name="Thines M."/>
            <person name="Ah-Fong A."/>
            <person name="Anderson R."/>
            <person name="Badejoko W."/>
            <person name="Bittner-Eddy P."/>
            <person name="Boore J.L."/>
            <person name="Chibucos M.C."/>
            <person name="Coates M."/>
            <person name="Dehal P."/>
            <person name="Delehaunty K."/>
            <person name="Dong S."/>
            <person name="Downton P."/>
            <person name="Dumas B."/>
            <person name="Fabro G."/>
            <person name="Fronick C."/>
            <person name="Fuerstenberg S.I."/>
            <person name="Fulton L."/>
            <person name="Gaulin E."/>
            <person name="Govers F."/>
            <person name="Hughes L."/>
            <person name="Humphray S."/>
            <person name="Jiang R.H."/>
            <person name="Judelson H."/>
            <person name="Kamoun S."/>
            <person name="Kyung K."/>
            <person name="Meijer H."/>
            <person name="Minx P."/>
            <person name="Morris P."/>
            <person name="Nelson J."/>
            <person name="Phuntumart V."/>
            <person name="Qutob D."/>
            <person name="Rehmany A."/>
            <person name="Rougon-Cardoso A."/>
            <person name="Ryden P."/>
            <person name="Torto-Alalibo T."/>
            <person name="Studholme D."/>
            <person name="Wang Y."/>
            <person name="Win J."/>
            <person name="Wood J."/>
            <person name="Clifton S.W."/>
            <person name="Rogers J."/>
            <person name="Van den Ackerveken G."/>
            <person name="Jones J.D."/>
            <person name="McDowell J.M."/>
            <person name="Beynon J."/>
            <person name="Tyler B.M."/>
        </authorList>
    </citation>
    <scope>NUCLEOTIDE SEQUENCE [LARGE SCALE GENOMIC DNA]</scope>
    <source>
        <strain evidence="3">Emoy2</strain>
    </source>
</reference>
<feature type="compositionally biased region" description="Polar residues" evidence="1">
    <location>
        <begin position="1"/>
        <end position="18"/>
    </location>
</feature>
<accession>M4C1P8</accession>
<dbReference type="AlphaFoldDB" id="M4C1P8"/>
<dbReference type="VEuPathDB" id="FungiDB:HpaG812998"/>
<feature type="compositionally biased region" description="Polar residues" evidence="1">
    <location>
        <begin position="84"/>
        <end position="98"/>
    </location>
</feature>
<feature type="region of interest" description="Disordered" evidence="1">
    <location>
        <begin position="1"/>
        <end position="98"/>
    </location>
</feature>
<name>M4C1P8_HYAAE</name>
<evidence type="ECO:0000313" key="3">
    <source>
        <dbReference type="Proteomes" id="UP000011713"/>
    </source>
</evidence>
<dbReference type="EMBL" id="JH598102">
    <property type="status" value="NOT_ANNOTATED_CDS"/>
    <property type="molecule type" value="Genomic_DNA"/>
</dbReference>
<evidence type="ECO:0008006" key="4">
    <source>
        <dbReference type="Google" id="ProtNLM"/>
    </source>
</evidence>
<proteinExistence type="predicted"/>
<reference evidence="2" key="2">
    <citation type="submission" date="2015-06" db="UniProtKB">
        <authorList>
            <consortium name="EnsemblProtists"/>
        </authorList>
    </citation>
    <scope>IDENTIFICATION</scope>
    <source>
        <strain evidence="2">Emoy2</strain>
    </source>
</reference>
<dbReference type="EnsemblProtists" id="HpaT812998">
    <property type="protein sequence ID" value="HpaP812998"/>
    <property type="gene ID" value="HpaG812998"/>
</dbReference>
<dbReference type="Proteomes" id="UP000011713">
    <property type="component" value="Unassembled WGS sequence"/>
</dbReference>
<protein>
    <recommendedName>
        <fullName evidence="4">RxLR effector candidate</fullName>
    </recommendedName>
</protein>
<dbReference type="HOGENOM" id="CLU_2339939_0_0_1"/>
<dbReference type="InParanoid" id="M4C1P8"/>
<feature type="compositionally biased region" description="Acidic residues" evidence="1">
    <location>
        <begin position="72"/>
        <end position="83"/>
    </location>
</feature>
<feature type="compositionally biased region" description="Acidic residues" evidence="1">
    <location>
        <begin position="30"/>
        <end position="40"/>
    </location>
</feature>